<name>A0ACC3DN57_9PEZI</name>
<organism evidence="1 2">
    <name type="scientific">Coniosporium uncinatum</name>
    <dbReference type="NCBI Taxonomy" id="93489"/>
    <lineage>
        <taxon>Eukaryota</taxon>
        <taxon>Fungi</taxon>
        <taxon>Dikarya</taxon>
        <taxon>Ascomycota</taxon>
        <taxon>Pezizomycotina</taxon>
        <taxon>Dothideomycetes</taxon>
        <taxon>Dothideomycetes incertae sedis</taxon>
        <taxon>Coniosporium</taxon>
    </lineage>
</organism>
<dbReference type="Proteomes" id="UP001186974">
    <property type="component" value="Unassembled WGS sequence"/>
</dbReference>
<accession>A0ACC3DN57</accession>
<reference evidence="1" key="1">
    <citation type="submission" date="2024-09" db="EMBL/GenBank/DDBJ databases">
        <title>Black Yeasts Isolated from many extreme environments.</title>
        <authorList>
            <person name="Coleine C."/>
            <person name="Stajich J.E."/>
            <person name="Selbmann L."/>
        </authorList>
    </citation>
    <scope>NUCLEOTIDE SEQUENCE</scope>
    <source>
        <strain evidence="1">CCFEE 5737</strain>
    </source>
</reference>
<proteinExistence type="predicted"/>
<keyword evidence="2" id="KW-1185">Reference proteome</keyword>
<feature type="non-terminal residue" evidence="1">
    <location>
        <position position="135"/>
    </location>
</feature>
<gene>
    <name evidence="1" type="ORF">LTS18_008438</name>
</gene>
<evidence type="ECO:0000313" key="2">
    <source>
        <dbReference type="Proteomes" id="UP001186974"/>
    </source>
</evidence>
<comment type="caution">
    <text evidence="1">The sequence shown here is derived from an EMBL/GenBank/DDBJ whole genome shotgun (WGS) entry which is preliminary data.</text>
</comment>
<sequence>MSSPLRNLVVTGATGKQGGALISALLCKGPSNPFKIYAITRNPASHSAQALASKPNISIIKGDLDDSAAILAQIPQPWGVFGVTMPLPNARVEEANGKKLVDAAAAAGVKHFVFTSADRGGDRSNDDETNVPHFA</sequence>
<evidence type="ECO:0000313" key="1">
    <source>
        <dbReference type="EMBL" id="KAK3078102.1"/>
    </source>
</evidence>
<protein>
    <submittedName>
        <fullName evidence="1">Uncharacterized protein</fullName>
    </submittedName>
</protein>
<dbReference type="EMBL" id="JAWDJW010002198">
    <property type="protein sequence ID" value="KAK3078102.1"/>
    <property type="molecule type" value="Genomic_DNA"/>
</dbReference>